<dbReference type="HOGENOM" id="CLU_077385_0_0_11"/>
<evidence type="ECO:0000313" key="3">
    <source>
        <dbReference type="Proteomes" id="UP000023703"/>
    </source>
</evidence>
<dbReference type="OrthoDB" id="3210980at2"/>
<evidence type="ECO:0008006" key="4">
    <source>
        <dbReference type="Google" id="ProtNLM"/>
    </source>
</evidence>
<organism evidence="2 3">
    <name type="scientific">Corynebacterium glyciniphilum AJ 3170</name>
    <dbReference type="NCBI Taxonomy" id="1404245"/>
    <lineage>
        <taxon>Bacteria</taxon>
        <taxon>Bacillati</taxon>
        <taxon>Actinomycetota</taxon>
        <taxon>Actinomycetes</taxon>
        <taxon>Mycobacteriales</taxon>
        <taxon>Corynebacteriaceae</taxon>
        <taxon>Corynebacterium</taxon>
    </lineage>
</organism>
<dbReference type="RefSeq" id="WP_038548390.1">
    <property type="nucleotide sequence ID" value="NZ_CP006842.1"/>
</dbReference>
<name>X5DTQ7_9CORY</name>
<dbReference type="eggNOG" id="ENOG50318WM">
    <property type="taxonomic scope" value="Bacteria"/>
</dbReference>
<evidence type="ECO:0000313" key="2">
    <source>
        <dbReference type="EMBL" id="AHW64057.1"/>
    </source>
</evidence>
<reference evidence="2 3" key="1">
    <citation type="journal article" date="2015" name="Int. J. Syst. Evol. Microbiol.">
        <title>Revisiting Corynebacterium glyciniphilum (ex Kubota et al., 1972) sp. nov., nom. rev., isolated from putrefied banana.</title>
        <authorList>
            <person name="Al-Dilaimi A."/>
            <person name="Bednarz H."/>
            <person name="Lomker A."/>
            <person name="Niehaus K."/>
            <person name="Kalinowski J."/>
            <person name="Ruckert C."/>
        </authorList>
    </citation>
    <scope>NUCLEOTIDE SEQUENCE [LARGE SCALE GENOMIC DNA]</scope>
    <source>
        <strain evidence="2">AJ 3170</strain>
    </source>
</reference>
<feature type="region of interest" description="Disordered" evidence="1">
    <location>
        <begin position="1"/>
        <end position="25"/>
    </location>
</feature>
<protein>
    <recommendedName>
        <fullName evidence="4">DUF3000 domain-containing protein</fullName>
    </recommendedName>
</protein>
<dbReference type="KEGG" id="cgy:CGLY_08060"/>
<proteinExistence type="predicted"/>
<gene>
    <name evidence="2" type="ORF">CGLY_08060</name>
</gene>
<evidence type="ECO:0000256" key="1">
    <source>
        <dbReference type="SAM" id="MobiDB-lite"/>
    </source>
</evidence>
<keyword evidence="3" id="KW-1185">Reference proteome</keyword>
<dbReference type="EMBL" id="CP006842">
    <property type="protein sequence ID" value="AHW64057.1"/>
    <property type="molecule type" value="Genomic_DNA"/>
</dbReference>
<accession>X5DTQ7</accession>
<dbReference type="Pfam" id="PF11452">
    <property type="entry name" value="DUF3000"/>
    <property type="match status" value="1"/>
</dbReference>
<dbReference type="InterPro" id="IPR021555">
    <property type="entry name" value="DUF3000"/>
</dbReference>
<feature type="compositionally biased region" description="Polar residues" evidence="1">
    <location>
        <begin position="1"/>
        <end position="17"/>
    </location>
</feature>
<sequence length="223" mass="22821">MLTPVSVDSETTGNPGQAATADATEAVPGPFREAVTSMHAAPVRSGITVTDIRPPRKLAPYSHAIGLEVERLPGRTDAVGTAGRDGGEAAVPTDSDGDAFGRLILLHDPRGSEGPGMMKLVAYIQADLDSAVAEDPLLPEVAWDWLTEGLDGNSFSDLGGTVTATASSRFGDIGGPANAFQIEMRASWSAAGTDLSGHVTAFSKVLANVAGLPPEGVTSISGR</sequence>
<dbReference type="Proteomes" id="UP000023703">
    <property type="component" value="Chromosome"/>
</dbReference>
<dbReference type="AlphaFoldDB" id="X5DTQ7"/>
<dbReference type="STRING" id="1404245.CGLY_08060"/>